<comment type="subcellular location">
    <subcellularLocation>
        <location evidence="1">Membrane</location>
        <topology evidence="1">Multi-pass membrane protein</topology>
    </subcellularLocation>
</comment>
<feature type="transmembrane region" description="Helical" evidence="7">
    <location>
        <begin position="488"/>
        <end position="509"/>
    </location>
</feature>
<accession>A0A086JFE3</accession>
<reference evidence="8 9" key="1">
    <citation type="submission" date="2014-03" db="EMBL/GenBank/DDBJ databases">
        <authorList>
            <person name="Sibley D."/>
            <person name="Venepally P."/>
            <person name="Karamycheva S."/>
            <person name="Hadjithomas M."/>
            <person name="Khan A."/>
            <person name="Brunk B."/>
            <person name="Roos D."/>
            <person name="Caler E."/>
            <person name="Lorenzi H."/>
        </authorList>
    </citation>
    <scope>NUCLEOTIDE SEQUENCE [LARGE SCALE GENOMIC DNA]</scope>
    <source>
        <strain evidence="9">p89</strain>
    </source>
</reference>
<feature type="transmembrane region" description="Helical" evidence="7">
    <location>
        <begin position="384"/>
        <end position="405"/>
    </location>
</feature>
<keyword evidence="3 7" id="KW-0812">Transmembrane</keyword>
<sequence length="907" mass="95729">MPQSRRRKSQRGLPGRGRATPQNIGNLRFLSSVDTTPAAKEEFPLTPTPPFAHPSLKHPPRISQTASTAVDDASASQEGSPILPTFSPSSTDSSAAPFPSQAGSPSPRSTSPCAVDCENVRRRVQTPESRSDSCWKNRDIQPDDNAHSTWTLSPSSLPSPATVLLSCGAVVLTWLQDPILSLVASAVTAAAPSLSVSGASDADLAAGIDREATSRNVAVASVGVSGQLCDGLAALTIGIGITTAVLCSSASKKEESCPTKAGSETSTRSPTRSLLSDPPKGFMSVPGSPRSGNGSATAKLGVRKHGGDFEAGEKTASVQSPHARTDNLDLVCLRTCIVGVWISAYTGALLSLLLWLTMSSLLAFFFSASSSHLLLFLTRKCISLRLLSLPFSIISLTAKAALLALRDPLPPVISAVAAAASIPLLLTASFFSHYMCSFGDTASSFLSSAETSELPVSLSLEEALRPSEGAFQNGLTPAEVADYHRIRCIVLAVVFTQITVALVLLVRLFQRTLALVRSQRGHGMERSGEEAVKNTTSLEKGEWVNETNQVLHPNLEGGKETVCRKGRDERSLLVALLQLPTNSELLEFSPFLASCLVQSTVRVVLYSTMMKVSASWGVKALAAYQVASSVYTVHGLPCEALTQVTQSIIRNAESLVSETSWPTSGEATSAGGSPEPTRENEGRDRSCFVSEKSPATQSILCGGESPVCGIKHTPQDLIARRASVMRHVHRRLLRTAGWMGLGAAVSAACVGFSFCLRLQSSSRGLAATLLGLCLASTPALALVPVTAALEGLLLHAKRLRTIACAYLVSLPLPLLLLLHSHVSNSGEDSHAPSAADKLPGIPGESDAGDAYNDTPVYGVAIVWLLPLVYNLGRAGVYGLAWCRARYEAEVAEKDRLAVQHSKGDALC</sequence>
<feature type="compositionally biased region" description="Polar residues" evidence="6">
    <location>
        <begin position="101"/>
        <end position="112"/>
    </location>
</feature>
<feature type="compositionally biased region" description="Low complexity" evidence="6">
    <location>
        <begin position="263"/>
        <end position="276"/>
    </location>
</feature>
<dbReference type="PANTHER" id="PTHR42893:SF9">
    <property type="entry name" value="PROTEIN DETOXIFICATION 46, CHLOROPLASTIC"/>
    <property type="match status" value="1"/>
</dbReference>
<dbReference type="Proteomes" id="UP000028828">
    <property type="component" value="Unassembled WGS sequence"/>
</dbReference>
<feature type="compositionally biased region" description="Low complexity" evidence="6">
    <location>
        <begin position="63"/>
        <end position="77"/>
    </location>
</feature>
<dbReference type="OrthoDB" id="331490at2759"/>
<feature type="region of interest" description="Disordered" evidence="6">
    <location>
        <begin position="1"/>
        <end position="114"/>
    </location>
</feature>
<gene>
    <name evidence="8" type="ORF">TGP89_291940</name>
</gene>
<comment type="caution">
    <text evidence="8">The sequence shown here is derived from an EMBL/GenBank/DDBJ whole genome shotgun (WGS) entry which is preliminary data.</text>
</comment>
<feature type="region of interest" description="Disordered" evidence="6">
    <location>
        <begin position="657"/>
        <end position="687"/>
    </location>
</feature>
<keyword evidence="5 7" id="KW-0472">Membrane</keyword>
<comment type="similarity">
    <text evidence="2">Belongs to the multi antimicrobial extrusion (MATE) (TC 2.A.66.1) family.</text>
</comment>
<feature type="region of interest" description="Disordered" evidence="6">
    <location>
        <begin position="255"/>
        <end position="297"/>
    </location>
</feature>
<evidence type="ECO:0000256" key="4">
    <source>
        <dbReference type="ARBA" id="ARBA00022989"/>
    </source>
</evidence>
<feature type="transmembrane region" description="Helical" evidence="7">
    <location>
        <begin position="331"/>
        <end position="355"/>
    </location>
</feature>
<feature type="compositionally biased region" description="Basic and acidic residues" evidence="6">
    <location>
        <begin position="676"/>
        <end position="686"/>
    </location>
</feature>
<feature type="compositionally biased region" description="Basic residues" evidence="6">
    <location>
        <begin position="1"/>
        <end position="10"/>
    </location>
</feature>
<feature type="transmembrane region" description="Helical" evidence="7">
    <location>
        <begin position="361"/>
        <end position="377"/>
    </location>
</feature>
<feature type="transmembrane region" description="Helical" evidence="7">
    <location>
        <begin position="411"/>
        <end position="431"/>
    </location>
</feature>
<evidence type="ECO:0000256" key="2">
    <source>
        <dbReference type="ARBA" id="ARBA00010199"/>
    </source>
</evidence>
<dbReference type="GO" id="GO:0016020">
    <property type="term" value="C:membrane"/>
    <property type="evidence" value="ECO:0007669"/>
    <property type="project" value="UniProtKB-SubCell"/>
</dbReference>
<feature type="transmembrane region" description="Helical" evidence="7">
    <location>
        <begin position="856"/>
        <end position="876"/>
    </location>
</feature>
<feature type="compositionally biased region" description="Polar residues" evidence="6">
    <location>
        <begin position="657"/>
        <end position="671"/>
    </location>
</feature>
<evidence type="ECO:0000256" key="1">
    <source>
        <dbReference type="ARBA" id="ARBA00004141"/>
    </source>
</evidence>
<proteinExistence type="inferred from homology"/>
<dbReference type="VEuPathDB" id="ToxoDB:TGP89_291940"/>
<feature type="transmembrane region" description="Helical" evidence="7">
    <location>
        <begin position="765"/>
        <end position="789"/>
    </location>
</feature>
<evidence type="ECO:0000256" key="3">
    <source>
        <dbReference type="ARBA" id="ARBA00022692"/>
    </source>
</evidence>
<feature type="transmembrane region" description="Helical" evidence="7">
    <location>
        <begin position="735"/>
        <end position="759"/>
    </location>
</feature>
<dbReference type="InterPro" id="IPR044644">
    <property type="entry name" value="DinF-like"/>
</dbReference>
<name>A0A086JFE3_TOXGO</name>
<evidence type="ECO:0000256" key="6">
    <source>
        <dbReference type="SAM" id="MobiDB-lite"/>
    </source>
</evidence>
<dbReference type="PANTHER" id="PTHR42893">
    <property type="entry name" value="PROTEIN DETOXIFICATION 44, CHLOROPLASTIC-RELATED"/>
    <property type="match status" value="1"/>
</dbReference>
<organism evidence="8 9">
    <name type="scientific">Toxoplasma gondii p89</name>
    <dbReference type="NCBI Taxonomy" id="943119"/>
    <lineage>
        <taxon>Eukaryota</taxon>
        <taxon>Sar</taxon>
        <taxon>Alveolata</taxon>
        <taxon>Apicomplexa</taxon>
        <taxon>Conoidasida</taxon>
        <taxon>Coccidia</taxon>
        <taxon>Eucoccidiorida</taxon>
        <taxon>Eimeriorina</taxon>
        <taxon>Sarcocystidae</taxon>
        <taxon>Toxoplasma</taxon>
    </lineage>
</organism>
<evidence type="ECO:0000313" key="8">
    <source>
        <dbReference type="EMBL" id="KFG30861.1"/>
    </source>
</evidence>
<dbReference type="EMBL" id="AEYI02002015">
    <property type="protein sequence ID" value="KFG30861.1"/>
    <property type="molecule type" value="Genomic_DNA"/>
</dbReference>
<evidence type="ECO:0000256" key="7">
    <source>
        <dbReference type="SAM" id="Phobius"/>
    </source>
</evidence>
<evidence type="ECO:0000256" key="5">
    <source>
        <dbReference type="ARBA" id="ARBA00023136"/>
    </source>
</evidence>
<protein>
    <submittedName>
        <fullName evidence="8">Putative transmembrane protein</fullName>
    </submittedName>
</protein>
<evidence type="ECO:0000313" key="9">
    <source>
        <dbReference type="Proteomes" id="UP000028828"/>
    </source>
</evidence>
<dbReference type="AlphaFoldDB" id="A0A086JFE3"/>
<keyword evidence="4 7" id="KW-1133">Transmembrane helix</keyword>